<proteinExistence type="predicted"/>
<dbReference type="Proteomes" id="UP001454489">
    <property type="component" value="Unassembled WGS sequence"/>
</dbReference>
<keyword evidence="3" id="KW-1185">Reference proteome</keyword>
<evidence type="ECO:0000259" key="1">
    <source>
        <dbReference type="Pfam" id="PF15919"/>
    </source>
</evidence>
<protein>
    <submittedName>
        <fullName evidence="2">Type II toxin-antitoxin system HicB family antitoxin</fullName>
    </submittedName>
</protein>
<accession>A0ABV1HC75</accession>
<dbReference type="InterPro" id="IPR031807">
    <property type="entry name" value="HicB-like"/>
</dbReference>
<dbReference type="EMBL" id="JBBMEX010000004">
    <property type="protein sequence ID" value="MEQ2557324.1"/>
    <property type="molecule type" value="Genomic_DNA"/>
</dbReference>
<dbReference type="InterPro" id="IPR035069">
    <property type="entry name" value="TTHA1013/TTHA0281-like"/>
</dbReference>
<gene>
    <name evidence="2" type="ORF">WMO43_05445</name>
</gene>
<dbReference type="Gene3D" id="3.30.160.250">
    <property type="match status" value="1"/>
</dbReference>
<dbReference type="Pfam" id="PF15919">
    <property type="entry name" value="HicB_lk_antitox"/>
    <property type="match status" value="1"/>
</dbReference>
<evidence type="ECO:0000313" key="3">
    <source>
        <dbReference type="Proteomes" id="UP001454489"/>
    </source>
</evidence>
<reference evidence="2 3" key="1">
    <citation type="submission" date="2024-03" db="EMBL/GenBank/DDBJ databases">
        <title>Human intestinal bacterial collection.</title>
        <authorList>
            <person name="Pauvert C."/>
            <person name="Hitch T.C.A."/>
            <person name="Clavel T."/>
        </authorList>
    </citation>
    <scope>NUCLEOTIDE SEQUENCE [LARGE SCALE GENOMIC DNA]</scope>
    <source>
        <strain evidence="2 3">CLA-AA-H185</strain>
    </source>
</reference>
<evidence type="ECO:0000313" key="2">
    <source>
        <dbReference type="EMBL" id="MEQ2557324.1"/>
    </source>
</evidence>
<feature type="domain" description="HicB-like antitoxin of toxin-antitoxin system" evidence="1">
    <location>
        <begin position="13"/>
        <end position="85"/>
    </location>
</feature>
<comment type="caution">
    <text evidence="2">The sequence shown here is derived from an EMBL/GenBank/DDBJ whole genome shotgun (WGS) entry which is preliminary data.</text>
</comment>
<organism evidence="2 3">
    <name type="scientific">Maccoyibacter intestinihominis</name>
    <dbReference type="NCBI Taxonomy" id="3133499"/>
    <lineage>
        <taxon>Bacteria</taxon>
        <taxon>Bacillati</taxon>
        <taxon>Bacillota</taxon>
        <taxon>Clostridia</taxon>
        <taxon>Lachnospirales</taxon>
        <taxon>Lachnospiraceae</taxon>
        <taxon>Maccoyibacter</taxon>
    </lineage>
</organism>
<dbReference type="SUPFAM" id="SSF143100">
    <property type="entry name" value="TTHA1013/TTHA0281-like"/>
    <property type="match status" value="1"/>
</dbReference>
<sequence length="98" mass="11173">MLKDKYSYIALFTYEDAGISIEFPDLPGCYPCADKDNTDEALKNAKEALGLHIWGMEQDHEIIPKPSAVTDLKLKPNQVSVLIEIFMPPFRERMNTKI</sequence>
<dbReference type="RefSeq" id="WP_353530455.1">
    <property type="nucleotide sequence ID" value="NZ_JBBMEX010000004.1"/>
</dbReference>
<name>A0ABV1HC75_9FIRM</name>